<evidence type="ECO:0000313" key="2">
    <source>
        <dbReference type="Proteomes" id="UP000026913"/>
    </source>
</evidence>
<gene>
    <name evidence="1" type="ORF">OU5_5703</name>
</gene>
<dbReference type="Proteomes" id="UP000026913">
    <property type="component" value="Chromosome"/>
</dbReference>
<dbReference type="EMBL" id="CP005960">
    <property type="protein sequence ID" value="AHZ72782.1"/>
    <property type="molecule type" value="Genomic_DNA"/>
</dbReference>
<name>A0A024EJ17_9PSED</name>
<dbReference type="KEGG" id="pman:OU5_5703"/>
<reference evidence="1 2" key="1">
    <citation type="journal article" date="2012" name="J. Bacteriol.">
        <title>Genome sequence of cold-adapted Pseudomonas mandelii strain JR-1.</title>
        <authorList>
            <person name="Jang S.H."/>
            <person name="Kim J."/>
            <person name="Kim J."/>
            <person name="Hong S."/>
            <person name="Lee C."/>
        </authorList>
    </citation>
    <scope>NUCLEOTIDE SEQUENCE [LARGE SCALE GENOMIC DNA]</scope>
    <source>
        <strain evidence="1 2">JR-1</strain>
    </source>
</reference>
<evidence type="ECO:0000313" key="1">
    <source>
        <dbReference type="EMBL" id="AHZ72782.1"/>
    </source>
</evidence>
<dbReference type="AlphaFoldDB" id="A0A024EJ17"/>
<sequence>MWRLDSDLAGACSPSCVSHLIPQLKAYLAGLLQRLVRINLTRPR</sequence>
<proteinExistence type="predicted"/>
<organism evidence="1 2">
    <name type="scientific">Pseudomonas mandelii JR-1</name>
    <dbReference type="NCBI Taxonomy" id="1147786"/>
    <lineage>
        <taxon>Bacteria</taxon>
        <taxon>Pseudomonadati</taxon>
        <taxon>Pseudomonadota</taxon>
        <taxon>Gammaproteobacteria</taxon>
        <taxon>Pseudomonadales</taxon>
        <taxon>Pseudomonadaceae</taxon>
        <taxon>Pseudomonas</taxon>
    </lineage>
</organism>
<accession>A0A024EJ17</accession>
<protein>
    <submittedName>
        <fullName evidence="1">Uncharacterized protein</fullName>
    </submittedName>
</protein>
<dbReference type="HOGENOM" id="CLU_3220869_0_0_6"/>